<dbReference type="Gene3D" id="3.30.70.270">
    <property type="match status" value="1"/>
</dbReference>
<keyword evidence="6" id="KW-1185">Reference proteome</keyword>
<feature type="domain" description="GGDEF" evidence="4">
    <location>
        <begin position="291"/>
        <end position="424"/>
    </location>
</feature>
<feature type="domain" description="EAL" evidence="3">
    <location>
        <begin position="433"/>
        <end position="687"/>
    </location>
</feature>
<dbReference type="NCBIfam" id="TIGR00254">
    <property type="entry name" value="GGDEF"/>
    <property type="match status" value="1"/>
</dbReference>
<dbReference type="InterPro" id="IPR000700">
    <property type="entry name" value="PAS-assoc_C"/>
</dbReference>
<dbReference type="SMART" id="SM00052">
    <property type="entry name" value="EAL"/>
    <property type="match status" value="1"/>
</dbReference>
<dbReference type="InterPro" id="IPR035965">
    <property type="entry name" value="PAS-like_dom_sf"/>
</dbReference>
<dbReference type="InterPro" id="IPR000014">
    <property type="entry name" value="PAS"/>
</dbReference>
<organism evidence="5 6">
    <name type="scientific">Effusibacillus lacus</name>
    <dbReference type="NCBI Taxonomy" id="1348429"/>
    <lineage>
        <taxon>Bacteria</taxon>
        <taxon>Bacillati</taxon>
        <taxon>Bacillota</taxon>
        <taxon>Bacilli</taxon>
        <taxon>Bacillales</taxon>
        <taxon>Alicyclobacillaceae</taxon>
        <taxon>Effusibacillus</taxon>
    </lineage>
</organism>
<dbReference type="PROSITE" id="PS50887">
    <property type="entry name" value="GGDEF"/>
    <property type="match status" value="1"/>
</dbReference>
<dbReference type="InterPro" id="IPR035919">
    <property type="entry name" value="EAL_sf"/>
</dbReference>
<evidence type="ECO:0000313" key="6">
    <source>
        <dbReference type="Proteomes" id="UP000217785"/>
    </source>
</evidence>
<dbReference type="Pfam" id="PF00990">
    <property type="entry name" value="GGDEF"/>
    <property type="match status" value="1"/>
</dbReference>
<reference evidence="6" key="1">
    <citation type="submission" date="2017-07" db="EMBL/GenBank/DDBJ databases">
        <title>Draft genome sequence of Effusibacillus lacus strain skLN1.</title>
        <authorList>
            <person name="Watanabe M."/>
            <person name="Kojima H."/>
            <person name="Fukui M."/>
        </authorList>
    </citation>
    <scope>NUCLEOTIDE SEQUENCE [LARGE SCALE GENOMIC DNA]</scope>
    <source>
        <strain evidence="6">skLN1</strain>
    </source>
</reference>
<dbReference type="CDD" id="cd01948">
    <property type="entry name" value="EAL"/>
    <property type="match status" value="1"/>
</dbReference>
<dbReference type="Gene3D" id="3.30.450.20">
    <property type="entry name" value="PAS domain"/>
    <property type="match status" value="2"/>
</dbReference>
<dbReference type="AlphaFoldDB" id="A0A292YL30"/>
<dbReference type="SUPFAM" id="SSF55073">
    <property type="entry name" value="Nucleotide cyclase"/>
    <property type="match status" value="1"/>
</dbReference>
<feature type="domain" description="PAS" evidence="1">
    <location>
        <begin position="135"/>
        <end position="181"/>
    </location>
</feature>
<dbReference type="SMART" id="SM00267">
    <property type="entry name" value="GGDEF"/>
    <property type="match status" value="1"/>
</dbReference>
<dbReference type="EMBL" id="BDUF01000060">
    <property type="protein sequence ID" value="GAX90648.1"/>
    <property type="molecule type" value="Genomic_DNA"/>
</dbReference>
<evidence type="ECO:0000259" key="1">
    <source>
        <dbReference type="PROSITE" id="PS50112"/>
    </source>
</evidence>
<dbReference type="InterPro" id="IPR000160">
    <property type="entry name" value="GGDEF_dom"/>
</dbReference>
<dbReference type="Pfam" id="PF13426">
    <property type="entry name" value="PAS_9"/>
    <property type="match status" value="2"/>
</dbReference>
<dbReference type="InterPro" id="IPR012226">
    <property type="entry name" value="Diguanyl_cyclase/Pdiesterase"/>
</dbReference>
<proteinExistence type="predicted"/>
<dbReference type="Gene3D" id="3.20.20.450">
    <property type="entry name" value="EAL domain"/>
    <property type="match status" value="1"/>
</dbReference>
<dbReference type="InterPro" id="IPR043128">
    <property type="entry name" value="Rev_trsase/Diguanyl_cyclase"/>
</dbReference>
<dbReference type="PIRSF" id="PIRSF005925">
    <property type="entry name" value="Dos"/>
    <property type="match status" value="1"/>
</dbReference>
<dbReference type="Proteomes" id="UP000217785">
    <property type="component" value="Unassembled WGS sequence"/>
</dbReference>
<dbReference type="FunFam" id="3.30.70.270:FF:000001">
    <property type="entry name" value="Diguanylate cyclase domain protein"/>
    <property type="match status" value="1"/>
</dbReference>
<dbReference type="CDD" id="cd01949">
    <property type="entry name" value="GGDEF"/>
    <property type="match status" value="1"/>
</dbReference>
<dbReference type="NCBIfam" id="TIGR00229">
    <property type="entry name" value="sensory_box"/>
    <property type="match status" value="2"/>
</dbReference>
<dbReference type="PROSITE" id="PS50883">
    <property type="entry name" value="EAL"/>
    <property type="match status" value="1"/>
</dbReference>
<name>A0A292YL30_9BACL</name>
<evidence type="ECO:0000259" key="4">
    <source>
        <dbReference type="PROSITE" id="PS50887"/>
    </source>
</evidence>
<evidence type="ECO:0000313" key="5">
    <source>
        <dbReference type="EMBL" id="GAX90648.1"/>
    </source>
</evidence>
<comment type="caution">
    <text evidence="5">The sequence shown here is derived from an EMBL/GenBank/DDBJ whole genome shotgun (WGS) entry which is preliminary data.</text>
</comment>
<evidence type="ECO:0000259" key="3">
    <source>
        <dbReference type="PROSITE" id="PS50883"/>
    </source>
</evidence>
<dbReference type="PROSITE" id="PS50112">
    <property type="entry name" value="PAS"/>
    <property type="match status" value="2"/>
</dbReference>
<dbReference type="Pfam" id="PF00563">
    <property type="entry name" value="EAL"/>
    <property type="match status" value="1"/>
</dbReference>
<dbReference type="CDD" id="cd00130">
    <property type="entry name" value="PAS"/>
    <property type="match status" value="2"/>
</dbReference>
<feature type="domain" description="PAS" evidence="1">
    <location>
        <begin position="10"/>
        <end position="58"/>
    </location>
</feature>
<dbReference type="InterPro" id="IPR001633">
    <property type="entry name" value="EAL_dom"/>
</dbReference>
<dbReference type="InterPro" id="IPR029787">
    <property type="entry name" value="Nucleotide_cyclase"/>
</dbReference>
<sequence>MRRTPQSKLSEEELRLAIQVYKTTSEGVVILDATGKIQLVNPAFTAITGYSAEEVIGQKPPILKYGRQGAGFYANIWATVHDAGKWQGEIWHRRKNGEIYPTWVTVSAIRNEAGSITHCAAVILDITRLKRVEEQLHLVSKVIENTVEGIVVTDIHGSIQLVNPAFTAITGYSPEEVIGKNPRILNSGRHDAEFYISMWASIHETGKWEGEIWNRRKNGEIYPEWLTISAVSDEMGKITHYAATFTDITERKSYEERIVYQAHHDTLTGLPNRTFFQNLTSQLDHAKQQNQMLAVLIIDLDRFKGINESLGHSAGDRLLQGVAERLKSCVRDGDIVARLGGDEFALLLTQITSEKDVVRRVRHIAEVFKEPLICGSEEIFTSMSMGISLYPADGKDMEELLKNADTALYRARELGGGHYQFYTPEMNSKAFERLALETDLRKALDRQEFVLYYQPKVDMQTGQIVGMETLIRWEHPDLGTVSPAEFISLAEETGLIIPIGEWVLHTACKQNKAWQQAGFSPLRVAVNLSARQFRQTDLVATVARVLHETGLDPEYLELEITESIALENADRTIATLNELRTLGVRISIDDFGTGYSSLSYLKKFPIDTLKIDRSFVREIDTNLSDAAIVTAIITLAHSLNLKVVAEGVETPVQQAFLLKQKCDEMQGYLFSRPVPVSSFERLMAASTKGGSAND</sequence>
<feature type="domain" description="PAC" evidence="2">
    <location>
        <begin position="208"/>
        <end position="260"/>
    </location>
</feature>
<accession>A0A292YL30</accession>
<dbReference type="SMART" id="SM00091">
    <property type="entry name" value="PAS"/>
    <property type="match status" value="2"/>
</dbReference>
<dbReference type="FunFam" id="3.20.20.450:FF:000001">
    <property type="entry name" value="Cyclic di-GMP phosphodiesterase yahA"/>
    <property type="match status" value="1"/>
</dbReference>
<dbReference type="SUPFAM" id="SSF141868">
    <property type="entry name" value="EAL domain-like"/>
    <property type="match status" value="1"/>
</dbReference>
<feature type="domain" description="PAC" evidence="2">
    <location>
        <begin position="86"/>
        <end position="138"/>
    </location>
</feature>
<dbReference type="PROSITE" id="PS50113">
    <property type="entry name" value="PAC"/>
    <property type="match status" value="2"/>
</dbReference>
<dbReference type="SMART" id="SM00086">
    <property type="entry name" value="PAC"/>
    <property type="match status" value="2"/>
</dbReference>
<dbReference type="PANTHER" id="PTHR44757">
    <property type="entry name" value="DIGUANYLATE CYCLASE DGCP"/>
    <property type="match status" value="1"/>
</dbReference>
<dbReference type="PANTHER" id="PTHR44757:SF2">
    <property type="entry name" value="BIOFILM ARCHITECTURE MAINTENANCE PROTEIN MBAA"/>
    <property type="match status" value="1"/>
</dbReference>
<dbReference type="InterPro" id="IPR052155">
    <property type="entry name" value="Biofilm_reg_signaling"/>
</dbReference>
<dbReference type="InterPro" id="IPR001610">
    <property type="entry name" value="PAC"/>
</dbReference>
<protein>
    <submittedName>
        <fullName evidence="5">GGDEF domain-containing protein</fullName>
    </submittedName>
</protein>
<dbReference type="SUPFAM" id="SSF55785">
    <property type="entry name" value="PYP-like sensor domain (PAS domain)"/>
    <property type="match status" value="2"/>
</dbReference>
<evidence type="ECO:0000259" key="2">
    <source>
        <dbReference type="PROSITE" id="PS50113"/>
    </source>
</evidence>